<comment type="caution">
    <text evidence="4">The sequence shown here is derived from an EMBL/GenBank/DDBJ whole genome shotgun (WGS) entry which is preliminary data.</text>
</comment>
<evidence type="ECO:0000313" key="5">
    <source>
        <dbReference type="Proteomes" id="UP000013165"/>
    </source>
</evidence>
<dbReference type="InterPro" id="IPR001633">
    <property type="entry name" value="EAL_dom"/>
</dbReference>
<dbReference type="CDD" id="cd01949">
    <property type="entry name" value="GGDEF"/>
    <property type="match status" value="1"/>
</dbReference>
<dbReference type="PANTHER" id="PTHR33121:SF71">
    <property type="entry name" value="OXYGEN SENSOR PROTEIN DOSP"/>
    <property type="match status" value="1"/>
</dbReference>
<feature type="transmembrane region" description="Helical" evidence="1">
    <location>
        <begin position="335"/>
        <end position="354"/>
    </location>
</feature>
<dbReference type="Gene3D" id="3.30.70.270">
    <property type="match status" value="1"/>
</dbReference>
<dbReference type="SUPFAM" id="SSF141868">
    <property type="entry name" value="EAL domain-like"/>
    <property type="match status" value="1"/>
</dbReference>
<dbReference type="EMBL" id="APLQ01000014">
    <property type="protein sequence ID" value="ENO12824.2"/>
    <property type="molecule type" value="Genomic_DNA"/>
</dbReference>
<dbReference type="HOGENOM" id="CLU_362843_0_0_6"/>
<feature type="domain" description="EAL" evidence="2">
    <location>
        <begin position="540"/>
        <end position="787"/>
    </location>
</feature>
<dbReference type="PROSITE" id="PS50883">
    <property type="entry name" value="EAL"/>
    <property type="match status" value="1"/>
</dbReference>
<dbReference type="InterPro" id="IPR029787">
    <property type="entry name" value="Nucleotide_cyclase"/>
</dbReference>
<evidence type="ECO:0000256" key="1">
    <source>
        <dbReference type="SAM" id="Phobius"/>
    </source>
</evidence>
<proteinExistence type="predicted"/>
<keyword evidence="1" id="KW-0812">Transmembrane</keyword>
<reference evidence="4 5" key="1">
    <citation type="journal article" date="2013" name="Genome Announc.">
        <title>Genome Sequence of the Polycyclic Aromatic Hydrocarbon-Degrading Bacterium Strain Marinobacter nanhaiticus D15-8WT.</title>
        <authorList>
            <person name="Cui Z."/>
            <person name="Gao W."/>
            <person name="Li Q."/>
            <person name="Xu G."/>
            <person name="Zheng L."/>
        </authorList>
    </citation>
    <scope>NUCLEOTIDE SEQUENCE [LARGE SCALE GENOMIC DNA]</scope>
    <source>
        <strain evidence="4 5">D15-8W</strain>
    </source>
</reference>
<evidence type="ECO:0000259" key="2">
    <source>
        <dbReference type="PROSITE" id="PS50883"/>
    </source>
</evidence>
<dbReference type="InterPro" id="IPR035919">
    <property type="entry name" value="EAL_sf"/>
</dbReference>
<dbReference type="PANTHER" id="PTHR33121">
    <property type="entry name" value="CYCLIC DI-GMP PHOSPHODIESTERASE PDEF"/>
    <property type="match status" value="1"/>
</dbReference>
<evidence type="ECO:0000313" key="4">
    <source>
        <dbReference type="EMBL" id="ENO12824.2"/>
    </source>
</evidence>
<gene>
    <name evidence="4" type="ORF">J057_15540</name>
</gene>
<sequence>MHSIMWLLLLLTVLFFAGMLLLSHLNLSYSQQAMYELRRQQIKDVFFASLTRIDARQIELERHISTLAIIGETFYRLSRDGEDEPSSREALRAQLETTLGEHLRDFEGVSGAGIWFQPGILAERGQAYSPYLVQTDNALIARPAGGATRAQGFRAERWFDLTLGKGWIPDPQQPGQLYWSPVYFDLATQRAMLTLARPMYSEEGKLIGVVTTDWTSDQIVDLVSHVAVTDNSFAFLNDSNNRNLSSLSNNTDPRLEQKIIDAILAEELSAGGEDSPASISRSETQGQRLQTRAIEVEGRIYELYYASTPAGMVYGAGVPRDEIDQVLLPMRDANYRILLGTGSVLLILSLYLLYRIIQLMRELQTSYTDSLTGLPNRSRLLKDAGDRDGACLIILNLDRFKEINSLFGNDCGDHVLLALARRIKRYIRSQADTVGARLQLYRLASDEFAVLGPAITETRARDFAAGLTEFLRREQVFWQQQSLSLDASAGIAFQSAGGKDQVPDQLLSQATIAVQQAREQMRHYLFYDQMQKVEQGYEQNLYWAQRLKHALEHDQLLPHFQPIYDNRQQRIVKYECLVRMQDDEHGVIAAGQFIGVASKLRLNRQITRLMIEKSFAAFAREPYEFAINLSYADIVDQDILALILKHLKSSDVGPRVIFEILESDGIENYEEVFRFIEQIKPYGCQIAIDDFGTGYSNFSHLLKLNIDIIKIDGSLIRYLAQDHTALLVTKGIVQFARSLGIKTVAEFVHSEAVQEKVKSLGIDYSQGEYFSMPGPNLMRQPVELKPVRSKS</sequence>
<feature type="domain" description="GGDEF" evidence="3">
    <location>
        <begin position="388"/>
        <end position="530"/>
    </location>
</feature>
<dbReference type="SMART" id="SM00052">
    <property type="entry name" value="EAL"/>
    <property type="match status" value="1"/>
</dbReference>
<organism evidence="4 5">
    <name type="scientific">Marinobacter nanhaiticus D15-8W</name>
    <dbReference type="NCBI Taxonomy" id="626887"/>
    <lineage>
        <taxon>Bacteria</taxon>
        <taxon>Pseudomonadati</taxon>
        <taxon>Pseudomonadota</taxon>
        <taxon>Gammaproteobacteria</taxon>
        <taxon>Pseudomonadales</taxon>
        <taxon>Marinobacteraceae</taxon>
        <taxon>Marinobacter</taxon>
    </lineage>
</organism>
<dbReference type="AlphaFoldDB" id="N6VY75"/>
<protein>
    <submittedName>
        <fullName evidence="4">EAL domain-containing protein</fullName>
    </submittedName>
</protein>
<dbReference type="InterPro" id="IPR043128">
    <property type="entry name" value="Rev_trsase/Diguanyl_cyclase"/>
</dbReference>
<dbReference type="GO" id="GO:0071111">
    <property type="term" value="F:cyclic-guanylate-specific phosphodiesterase activity"/>
    <property type="evidence" value="ECO:0007669"/>
    <property type="project" value="InterPro"/>
</dbReference>
<dbReference type="PATRIC" id="fig|626887.3.peg.3104"/>
<dbReference type="STRING" id="626887.J057_15540"/>
<dbReference type="SMART" id="SM00267">
    <property type="entry name" value="GGDEF"/>
    <property type="match status" value="1"/>
</dbReference>
<dbReference type="NCBIfam" id="TIGR00254">
    <property type="entry name" value="GGDEF"/>
    <property type="match status" value="1"/>
</dbReference>
<dbReference type="CDD" id="cd01948">
    <property type="entry name" value="EAL"/>
    <property type="match status" value="1"/>
</dbReference>
<dbReference type="CDD" id="cd12913">
    <property type="entry name" value="PDC1_MCP_like"/>
    <property type="match status" value="1"/>
</dbReference>
<keyword evidence="1" id="KW-0472">Membrane</keyword>
<dbReference type="Gene3D" id="3.20.20.450">
    <property type="entry name" value="EAL domain"/>
    <property type="match status" value="1"/>
</dbReference>
<dbReference type="InterPro" id="IPR050706">
    <property type="entry name" value="Cyclic-di-GMP_PDE-like"/>
</dbReference>
<dbReference type="PROSITE" id="PS50887">
    <property type="entry name" value="GGDEF"/>
    <property type="match status" value="1"/>
</dbReference>
<dbReference type="Pfam" id="PF00563">
    <property type="entry name" value="EAL"/>
    <property type="match status" value="1"/>
</dbReference>
<keyword evidence="1" id="KW-1133">Transmembrane helix</keyword>
<evidence type="ECO:0000259" key="3">
    <source>
        <dbReference type="PROSITE" id="PS50887"/>
    </source>
</evidence>
<dbReference type="SUPFAM" id="SSF55073">
    <property type="entry name" value="Nucleotide cyclase"/>
    <property type="match status" value="1"/>
</dbReference>
<keyword evidence="5" id="KW-1185">Reference proteome</keyword>
<dbReference type="Pfam" id="PF00990">
    <property type="entry name" value="GGDEF"/>
    <property type="match status" value="1"/>
</dbReference>
<dbReference type="Gene3D" id="3.30.450.20">
    <property type="entry name" value="PAS domain"/>
    <property type="match status" value="1"/>
</dbReference>
<dbReference type="OrthoDB" id="5894408at2"/>
<dbReference type="Proteomes" id="UP000013165">
    <property type="component" value="Unassembled WGS sequence"/>
</dbReference>
<dbReference type="eggNOG" id="COG5001">
    <property type="taxonomic scope" value="Bacteria"/>
</dbReference>
<name>N6VY75_9GAMM</name>
<accession>N6VY75</accession>
<dbReference type="InterPro" id="IPR000160">
    <property type="entry name" value="GGDEF_dom"/>
</dbReference>
<dbReference type="Pfam" id="PF22673">
    <property type="entry name" value="MCP-like_PDC_1"/>
    <property type="match status" value="1"/>
</dbReference>